<name>A0AAD5QND8_PARTN</name>
<dbReference type="EMBL" id="JAHQIW010002477">
    <property type="protein sequence ID" value="KAJ1355420.1"/>
    <property type="molecule type" value="Genomic_DNA"/>
</dbReference>
<dbReference type="AlphaFoldDB" id="A0AAD5QND8"/>
<proteinExistence type="predicted"/>
<keyword evidence="2" id="KW-1185">Reference proteome</keyword>
<dbReference type="Proteomes" id="UP001196413">
    <property type="component" value="Unassembled WGS sequence"/>
</dbReference>
<comment type="caution">
    <text evidence="1">The sequence shown here is derived from an EMBL/GenBank/DDBJ whole genome shotgun (WGS) entry which is preliminary data.</text>
</comment>
<accession>A0AAD5QND8</accession>
<organism evidence="1 2">
    <name type="scientific">Parelaphostrongylus tenuis</name>
    <name type="common">Meningeal worm</name>
    <dbReference type="NCBI Taxonomy" id="148309"/>
    <lineage>
        <taxon>Eukaryota</taxon>
        <taxon>Metazoa</taxon>
        <taxon>Ecdysozoa</taxon>
        <taxon>Nematoda</taxon>
        <taxon>Chromadorea</taxon>
        <taxon>Rhabditida</taxon>
        <taxon>Rhabditina</taxon>
        <taxon>Rhabditomorpha</taxon>
        <taxon>Strongyloidea</taxon>
        <taxon>Metastrongylidae</taxon>
        <taxon>Parelaphostrongylus</taxon>
    </lineage>
</organism>
<gene>
    <name evidence="1" type="ORF">KIN20_012818</name>
</gene>
<evidence type="ECO:0000313" key="2">
    <source>
        <dbReference type="Proteomes" id="UP001196413"/>
    </source>
</evidence>
<evidence type="ECO:0000313" key="1">
    <source>
        <dbReference type="EMBL" id="KAJ1355420.1"/>
    </source>
</evidence>
<sequence length="66" mass="7966">MPVFDSLSKTVVLNDVFRVNGRPPYLFSDLHKEDEALRHMSKYYVKFPKTFVELEYGERVEYMCWN</sequence>
<protein>
    <submittedName>
        <fullName evidence="1">Uncharacterized protein</fullName>
    </submittedName>
</protein>
<reference evidence="1" key="1">
    <citation type="submission" date="2021-06" db="EMBL/GenBank/DDBJ databases">
        <title>Parelaphostrongylus tenuis whole genome reference sequence.</title>
        <authorList>
            <person name="Garwood T.J."/>
            <person name="Larsen P.A."/>
            <person name="Fountain-Jones N.M."/>
            <person name="Garbe J.R."/>
            <person name="Macchietto M.G."/>
            <person name="Kania S.A."/>
            <person name="Gerhold R.W."/>
            <person name="Richards J.E."/>
            <person name="Wolf T.M."/>
        </authorList>
    </citation>
    <scope>NUCLEOTIDE SEQUENCE</scope>
    <source>
        <strain evidence="1">MNPRO001-30</strain>
        <tissue evidence="1">Meninges</tissue>
    </source>
</reference>